<evidence type="ECO:0000313" key="2">
    <source>
        <dbReference type="EMBL" id="KAK0613220.1"/>
    </source>
</evidence>
<sequence length="524" mass="56702">MVRLGRCLTTLVLALGASASPAIWGRQYSNDPDARPTTPAECLEISLTNPNFIIMGPELTTVNGSSGGTQGDIGFLAFNTATHVVALCRAKNIELEPTTDDQWHNCNVTGLQFRFHLTSFQMHLKASWTCDNSSGLVFNSTGMWEEPLIQGCLDEPEAARGQEILCIMGNSQVPGALSSPVAITPQLPILPFEPDYIPERCPDRSADPQWVVDKFLYQHHEDKSYDVFVDLTNAAVGESVSCHAAFDGKAEVGSKGVTRWSKCTPAAAGTQVLSTEISLEAEYGILGVRQSWTCPDFIEGIDEPRYTGEGYLSARLVCPDQAGASAYNCSLSAPADGDKIRFSGYWPEAPLMPHTTYSRSCTVESFANTTNLTLHEYQTDTVVDAAGKVSLVGTFAVANPGPGDVYRLNRIPVVDDGEWHGCEAAAGEALPWQLARCRYALDRSLRQLSFRFSWYCDDRDPLHPVYFTAAASKELPAEECVVTASGGKSCRLPAGTGAVQMPVATLTWAGTGSPLDRGPTLPWL</sequence>
<evidence type="ECO:0000313" key="3">
    <source>
        <dbReference type="Proteomes" id="UP001175000"/>
    </source>
</evidence>
<dbReference type="Proteomes" id="UP001175000">
    <property type="component" value="Unassembled WGS sequence"/>
</dbReference>
<evidence type="ECO:0000256" key="1">
    <source>
        <dbReference type="SAM" id="SignalP"/>
    </source>
</evidence>
<accession>A0AA40BTL7</accession>
<dbReference type="AlphaFoldDB" id="A0AA40BTL7"/>
<protein>
    <submittedName>
        <fullName evidence="2">Uncharacterized protein</fullName>
    </submittedName>
</protein>
<comment type="caution">
    <text evidence="2">The sequence shown here is derived from an EMBL/GenBank/DDBJ whole genome shotgun (WGS) entry which is preliminary data.</text>
</comment>
<reference evidence="2" key="1">
    <citation type="submission" date="2023-06" db="EMBL/GenBank/DDBJ databases">
        <title>Genome-scale phylogeny and comparative genomics of the fungal order Sordariales.</title>
        <authorList>
            <consortium name="Lawrence Berkeley National Laboratory"/>
            <person name="Hensen N."/>
            <person name="Bonometti L."/>
            <person name="Westerberg I."/>
            <person name="Brannstrom I.O."/>
            <person name="Guillou S."/>
            <person name="Cros-Aarteil S."/>
            <person name="Calhoun S."/>
            <person name="Haridas S."/>
            <person name="Kuo A."/>
            <person name="Mondo S."/>
            <person name="Pangilinan J."/>
            <person name="Riley R."/>
            <person name="Labutti K."/>
            <person name="Andreopoulos B."/>
            <person name="Lipzen A."/>
            <person name="Chen C."/>
            <person name="Yanf M."/>
            <person name="Daum C."/>
            <person name="Ng V."/>
            <person name="Clum A."/>
            <person name="Steindorff A."/>
            <person name="Ohm R."/>
            <person name="Martin F."/>
            <person name="Silar P."/>
            <person name="Natvig D."/>
            <person name="Lalanne C."/>
            <person name="Gautier V."/>
            <person name="Ament-Velasquez S.L."/>
            <person name="Kruys A."/>
            <person name="Hutchinson M.I."/>
            <person name="Powell A.J."/>
            <person name="Barry K."/>
            <person name="Miller A.N."/>
            <person name="Grigoriev I.V."/>
            <person name="Debuchy R."/>
            <person name="Gladieux P."/>
            <person name="Thoren M.H."/>
            <person name="Johannesson H."/>
        </authorList>
    </citation>
    <scope>NUCLEOTIDE SEQUENCE</scope>
    <source>
        <strain evidence="2">CBS 606.72</strain>
    </source>
</reference>
<name>A0AA40BTL7_9PEZI</name>
<keyword evidence="3" id="KW-1185">Reference proteome</keyword>
<feature type="signal peptide" evidence="1">
    <location>
        <begin position="1"/>
        <end position="19"/>
    </location>
</feature>
<dbReference type="EMBL" id="JAULSU010000006">
    <property type="protein sequence ID" value="KAK0613220.1"/>
    <property type="molecule type" value="Genomic_DNA"/>
</dbReference>
<keyword evidence="1" id="KW-0732">Signal</keyword>
<feature type="chain" id="PRO_5041229792" evidence="1">
    <location>
        <begin position="20"/>
        <end position="524"/>
    </location>
</feature>
<organism evidence="2 3">
    <name type="scientific">Immersiella caudata</name>
    <dbReference type="NCBI Taxonomy" id="314043"/>
    <lineage>
        <taxon>Eukaryota</taxon>
        <taxon>Fungi</taxon>
        <taxon>Dikarya</taxon>
        <taxon>Ascomycota</taxon>
        <taxon>Pezizomycotina</taxon>
        <taxon>Sordariomycetes</taxon>
        <taxon>Sordariomycetidae</taxon>
        <taxon>Sordariales</taxon>
        <taxon>Lasiosphaeriaceae</taxon>
        <taxon>Immersiella</taxon>
    </lineage>
</organism>
<gene>
    <name evidence="2" type="ORF">B0T14DRAFT_569296</name>
</gene>
<proteinExistence type="predicted"/>